<comment type="caution">
    <text evidence="6">The sequence shown here is derived from an EMBL/GenBank/DDBJ whole genome shotgun (WGS) entry which is preliminary data.</text>
</comment>
<dbReference type="AlphaFoldDB" id="A0A2T7G1F0"/>
<dbReference type="InterPro" id="IPR036388">
    <property type="entry name" value="WH-like_DNA-bd_sf"/>
</dbReference>
<keyword evidence="2" id="KW-0238">DNA-binding</keyword>
<reference evidence="6 7" key="1">
    <citation type="submission" date="2018-04" db="EMBL/GenBank/DDBJ databases">
        <title>Pelagivirga bohaiensis gen. nov., sp. nov., a bacterium isolated from the Bohai Sea.</title>
        <authorList>
            <person name="Ji X."/>
        </authorList>
    </citation>
    <scope>NUCLEOTIDE SEQUENCE [LARGE SCALE GENOMIC DNA]</scope>
    <source>
        <strain evidence="6 7">BH-SD16</strain>
    </source>
</reference>
<name>A0A2T7G1F0_9RHOB</name>
<evidence type="ECO:0000259" key="5">
    <source>
        <dbReference type="PROSITE" id="PS51118"/>
    </source>
</evidence>
<dbReference type="Proteomes" id="UP000244817">
    <property type="component" value="Unassembled WGS sequence"/>
</dbReference>
<evidence type="ECO:0000256" key="4">
    <source>
        <dbReference type="SAM" id="MobiDB-lite"/>
    </source>
</evidence>
<sequence>METTPETRATASHDGGHGAADVVDNAMPCGADRLLRMLWGQWKTHVIYVLGEQQACRFGVLRRRIAGISPKVLTTRLRELEADGLVWREQDNTIPPKVTYGLTETGRAVHHVLRDIEKIEV</sequence>
<feature type="domain" description="HTH hxlR-type" evidence="5">
    <location>
        <begin position="29"/>
        <end position="121"/>
    </location>
</feature>
<dbReference type="Pfam" id="PF01638">
    <property type="entry name" value="HxlR"/>
    <property type="match status" value="1"/>
</dbReference>
<evidence type="ECO:0000256" key="1">
    <source>
        <dbReference type="ARBA" id="ARBA00023015"/>
    </source>
</evidence>
<dbReference type="RefSeq" id="WP_108639396.1">
    <property type="nucleotide sequence ID" value="NZ_QCYG01000001.1"/>
</dbReference>
<feature type="compositionally biased region" description="Polar residues" evidence="4">
    <location>
        <begin position="1"/>
        <end position="10"/>
    </location>
</feature>
<keyword evidence="3" id="KW-0804">Transcription</keyword>
<proteinExistence type="predicted"/>
<accession>A0A2T7G1F0</accession>
<evidence type="ECO:0000313" key="7">
    <source>
        <dbReference type="Proteomes" id="UP000244817"/>
    </source>
</evidence>
<dbReference type="SUPFAM" id="SSF46785">
    <property type="entry name" value="Winged helix' DNA-binding domain"/>
    <property type="match status" value="1"/>
</dbReference>
<organism evidence="6 7">
    <name type="scientific">Thalassorhabdomicrobium marinisediminis</name>
    <dbReference type="NCBI Taxonomy" id="2170577"/>
    <lineage>
        <taxon>Bacteria</taxon>
        <taxon>Pseudomonadati</taxon>
        <taxon>Pseudomonadota</taxon>
        <taxon>Alphaproteobacteria</taxon>
        <taxon>Rhodobacterales</taxon>
        <taxon>Paracoccaceae</taxon>
        <taxon>Thalassorhabdomicrobium</taxon>
    </lineage>
</organism>
<dbReference type="Gene3D" id="1.10.10.10">
    <property type="entry name" value="Winged helix-like DNA-binding domain superfamily/Winged helix DNA-binding domain"/>
    <property type="match status" value="1"/>
</dbReference>
<evidence type="ECO:0000313" key="6">
    <source>
        <dbReference type="EMBL" id="PVA08242.1"/>
    </source>
</evidence>
<gene>
    <name evidence="6" type="ORF">DC363_01745</name>
</gene>
<dbReference type="GO" id="GO:0003677">
    <property type="term" value="F:DNA binding"/>
    <property type="evidence" value="ECO:0007669"/>
    <property type="project" value="UniProtKB-KW"/>
</dbReference>
<evidence type="ECO:0000256" key="2">
    <source>
        <dbReference type="ARBA" id="ARBA00023125"/>
    </source>
</evidence>
<dbReference type="InterPro" id="IPR036390">
    <property type="entry name" value="WH_DNA-bd_sf"/>
</dbReference>
<protein>
    <submittedName>
        <fullName evidence="6">Transcriptional regulator</fullName>
    </submittedName>
</protein>
<keyword evidence="1" id="KW-0805">Transcription regulation</keyword>
<evidence type="ECO:0000256" key="3">
    <source>
        <dbReference type="ARBA" id="ARBA00023163"/>
    </source>
</evidence>
<dbReference type="InterPro" id="IPR002577">
    <property type="entry name" value="HTH_HxlR"/>
</dbReference>
<dbReference type="OrthoDB" id="9800350at2"/>
<keyword evidence="7" id="KW-1185">Reference proteome</keyword>
<dbReference type="PANTHER" id="PTHR33204">
    <property type="entry name" value="TRANSCRIPTIONAL REGULATOR, MARR FAMILY"/>
    <property type="match status" value="1"/>
</dbReference>
<dbReference type="PROSITE" id="PS51118">
    <property type="entry name" value="HTH_HXLR"/>
    <property type="match status" value="1"/>
</dbReference>
<feature type="region of interest" description="Disordered" evidence="4">
    <location>
        <begin position="1"/>
        <end position="20"/>
    </location>
</feature>
<dbReference type="EMBL" id="QCYG01000001">
    <property type="protein sequence ID" value="PVA08242.1"/>
    <property type="molecule type" value="Genomic_DNA"/>
</dbReference>